<keyword evidence="3" id="KW-1185">Reference proteome</keyword>
<dbReference type="NCBIfam" id="TIGR02914">
    <property type="entry name" value="EpsI_fam"/>
    <property type="match status" value="1"/>
</dbReference>
<proteinExistence type="predicted"/>
<dbReference type="AlphaFoldDB" id="A0A1H8MSD8"/>
<protein>
    <submittedName>
        <fullName evidence="2">EpsI family protein</fullName>
    </submittedName>
</protein>
<dbReference type="NCBIfam" id="NF045609">
    <property type="entry name" value="EpsI_type_B"/>
    <property type="match status" value="1"/>
</dbReference>
<organism evidence="2 3">
    <name type="scientific">Nitrosomonas oligotropha</name>
    <dbReference type="NCBI Taxonomy" id="42354"/>
    <lineage>
        <taxon>Bacteria</taxon>
        <taxon>Pseudomonadati</taxon>
        <taxon>Pseudomonadota</taxon>
        <taxon>Betaproteobacteria</taxon>
        <taxon>Nitrosomonadales</taxon>
        <taxon>Nitrosomonadaceae</taxon>
        <taxon>Nitrosomonas</taxon>
    </lineage>
</organism>
<dbReference type="InterPro" id="IPR054653">
    <property type="entry name" value="EpsI_type_B_pred"/>
</dbReference>
<reference evidence="3" key="1">
    <citation type="submission" date="2016-10" db="EMBL/GenBank/DDBJ databases">
        <authorList>
            <person name="Varghese N."/>
            <person name="Submissions S."/>
        </authorList>
    </citation>
    <scope>NUCLEOTIDE SEQUENCE [LARGE SCALE GENOMIC DNA]</scope>
    <source>
        <strain evidence="3">Nm76</strain>
    </source>
</reference>
<dbReference type="InterPro" id="IPR014263">
    <property type="entry name" value="Methanolan_biosynth_EpsI"/>
</dbReference>
<sequence length="228" mass="25559">MRKSIIISIFLGILMVSSGALTKALTPTKKIADQQERIDLEIMIPTEFGDWRVDKSIIPLQVDAETQAMLDKIYNQTLSRTYVNSIGERIMLSVAYGGDQSDNLAVHKPEVCYYAQGFEIMKTYADELLTQYGKLPIKRLLAVKGYRNEPITYWVTVGNKAVLPGIDEKLQQLKYGLTGDVPDGMLVRVSSIDSDKDKAYQLQTIFIQDLLSAVSTNERIRLIGTFGV</sequence>
<dbReference type="Proteomes" id="UP000198814">
    <property type="component" value="Unassembled WGS sequence"/>
</dbReference>
<evidence type="ECO:0000259" key="1">
    <source>
        <dbReference type="Pfam" id="PF11984"/>
    </source>
</evidence>
<evidence type="ECO:0000313" key="3">
    <source>
        <dbReference type="Proteomes" id="UP000198814"/>
    </source>
</evidence>
<dbReference type="OrthoDB" id="8583485at2"/>
<accession>A0A1H8MSD8</accession>
<dbReference type="Pfam" id="PF11984">
    <property type="entry name" value="DUF3485"/>
    <property type="match status" value="1"/>
</dbReference>
<dbReference type="STRING" id="42354.SAMN05216333_1063"/>
<feature type="domain" description="Methanolan biosynthesis EpsI" evidence="1">
    <location>
        <begin position="11"/>
        <end position="215"/>
    </location>
</feature>
<gene>
    <name evidence="2" type="ORF">SAMN05216333_1063</name>
</gene>
<dbReference type="EMBL" id="FODO01000006">
    <property type="protein sequence ID" value="SEO20257.1"/>
    <property type="molecule type" value="Genomic_DNA"/>
</dbReference>
<name>A0A1H8MSD8_9PROT</name>
<evidence type="ECO:0000313" key="2">
    <source>
        <dbReference type="EMBL" id="SEO20257.1"/>
    </source>
</evidence>
<dbReference type="RefSeq" id="WP_090317152.1">
    <property type="nucleotide sequence ID" value="NZ_FNOE01000006.1"/>
</dbReference>